<protein>
    <submittedName>
        <fullName evidence="7">Uncharacterized protein</fullName>
    </submittedName>
</protein>
<dbReference type="GO" id="GO:0016020">
    <property type="term" value="C:membrane"/>
    <property type="evidence" value="ECO:0007669"/>
    <property type="project" value="UniProtKB-SubCell"/>
</dbReference>
<keyword evidence="8" id="KW-1185">Reference proteome</keyword>
<keyword evidence="6" id="KW-0812">Transmembrane</keyword>
<dbReference type="Proteomes" id="UP000822688">
    <property type="component" value="Chromosome 3"/>
</dbReference>
<keyword evidence="6" id="KW-1133">Transmembrane helix</keyword>
<evidence type="ECO:0000256" key="6">
    <source>
        <dbReference type="SAM" id="Phobius"/>
    </source>
</evidence>
<evidence type="ECO:0000256" key="5">
    <source>
        <dbReference type="ARBA" id="ARBA00023180"/>
    </source>
</evidence>
<dbReference type="AlphaFoldDB" id="A0A8T0IMX3"/>
<dbReference type="InterPro" id="IPR003406">
    <property type="entry name" value="Glyco_trans_14"/>
</dbReference>
<evidence type="ECO:0000313" key="7">
    <source>
        <dbReference type="EMBL" id="KAG0584337.1"/>
    </source>
</evidence>
<keyword evidence="3" id="KW-0808">Transferase</keyword>
<dbReference type="PANTHER" id="PTHR31042:SF137">
    <property type="entry name" value="GLYCOSYL TRANSFERASE, FAMILY 14"/>
    <property type="match status" value="1"/>
</dbReference>
<evidence type="ECO:0000256" key="4">
    <source>
        <dbReference type="ARBA" id="ARBA00023136"/>
    </source>
</evidence>
<keyword evidence="2" id="KW-0328">Glycosyltransferase</keyword>
<evidence type="ECO:0000256" key="3">
    <source>
        <dbReference type="ARBA" id="ARBA00022679"/>
    </source>
</evidence>
<feature type="transmembrane region" description="Helical" evidence="6">
    <location>
        <begin position="10"/>
        <end position="28"/>
    </location>
</feature>
<dbReference type="Pfam" id="PF02485">
    <property type="entry name" value="Branch"/>
    <property type="match status" value="1"/>
</dbReference>
<sequence>MHLLRGQRKVVKVIIATSMFWIFIGFLFSSSQHHIATAILRPSIPCPTSSNILQEYPLPVFHSDQELLRHAFHRAIEGPPGPGHPRIAFLFVVRGPIPLEPVWTKYLQSHQHLWSLYVHPSNPVDYKFPPSSLFHEKEIPSKPVARISMSLVDAIRRLLAYALADPRYNNTWFVNICESTSPIRSFPATYHYLTNSHHSFVEAFLPDEKYQQWDTTPEFPISELRKGETWMQMTRKHATIVVSDKVIYSRFAASCSLWCAPDEEYFQTLLHLEDGAGIANRTTMWTDWKEPRVIAGSPRLFGPGDVSEWLFKEIQKKTREWDGLKQDSALDKSEFGMTPICEYNGIANSPCYLFARKFDSTTASAILDVISKLPGF</sequence>
<proteinExistence type="predicted"/>
<dbReference type="EMBL" id="CM026423">
    <property type="protein sequence ID" value="KAG0584338.1"/>
    <property type="molecule type" value="Genomic_DNA"/>
</dbReference>
<dbReference type="GO" id="GO:0016757">
    <property type="term" value="F:glycosyltransferase activity"/>
    <property type="evidence" value="ECO:0007669"/>
    <property type="project" value="UniProtKB-KW"/>
</dbReference>
<dbReference type="EMBL" id="CM026423">
    <property type="protein sequence ID" value="KAG0584336.1"/>
    <property type="molecule type" value="Genomic_DNA"/>
</dbReference>
<evidence type="ECO:0000313" key="8">
    <source>
        <dbReference type="Proteomes" id="UP000822688"/>
    </source>
</evidence>
<keyword evidence="5" id="KW-0325">Glycoprotein</keyword>
<dbReference type="PANTHER" id="PTHR31042">
    <property type="entry name" value="CORE-2/I-BRANCHING BETA-1,6-N-ACETYLGLUCOSAMINYLTRANSFERASE FAMILY PROTEIN-RELATED"/>
    <property type="match status" value="1"/>
</dbReference>
<dbReference type="EMBL" id="CM026423">
    <property type="protein sequence ID" value="KAG0584337.1"/>
    <property type="molecule type" value="Genomic_DNA"/>
</dbReference>
<gene>
    <name evidence="7" type="ORF">KC19_3G204000</name>
</gene>
<keyword evidence="4 6" id="KW-0472">Membrane</keyword>
<name>A0A8T0IMX3_CERPU</name>
<evidence type="ECO:0000256" key="2">
    <source>
        <dbReference type="ARBA" id="ARBA00022676"/>
    </source>
</evidence>
<accession>A0A8T0IMX3</accession>
<reference evidence="7" key="1">
    <citation type="submission" date="2020-06" db="EMBL/GenBank/DDBJ databases">
        <title>WGS assembly of Ceratodon purpureus strain R40.</title>
        <authorList>
            <person name="Carey S.B."/>
            <person name="Jenkins J."/>
            <person name="Shu S."/>
            <person name="Lovell J.T."/>
            <person name="Sreedasyam A."/>
            <person name="Maumus F."/>
            <person name="Tiley G.P."/>
            <person name="Fernandez-Pozo N."/>
            <person name="Barry K."/>
            <person name="Chen C."/>
            <person name="Wang M."/>
            <person name="Lipzen A."/>
            <person name="Daum C."/>
            <person name="Saski C.A."/>
            <person name="Payton A.C."/>
            <person name="Mcbreen J.C."/>
            <person name="Conrad R.E."/>
            <person name="Kollar L.M."/>
            <person name="Olsson S."/>
            <person name="Huttunen S."/>
            <person name="Landis J.B."/>
            <person name="Wickett N.J."/>
            <person name="Johnson M.G."/>
            <person name="Rensing S.A."/>
            <person name="Grimwood J."/>
            <person name="Schmutz J."/>
            <person name="Mcdaniel S.F."/>
        </authorList>
    </citation>
    <scope>NUCLEOTIDE SEQUENCE</scope>
    <source>
        <strain evidence="7">R40</strain>
    </source>
</reference>
<comment type="caution">
    <text evidence="7">The sequence shown here is derived from an EMBL/GenBank/DDBJ whole genome shotgun (WGS) entry which is preliminary data.</text>
</comment>
<dbReference type="InterPro" id="IPR044174">
    <property type="entry name" value="BC10-like"/>
</dbReference>
<comment type="subcellular location">
    <subcellularLocation>
        <location evidence="1">Membrane</location>
        <topology evidence="1">Single-pass type II membrane protein</topology>
    </subcellularLocation>
</comment>
<organism evidence="7 8">
    <name type="scientific">Ceratodon purpureus</name>
    <name type="common">Fire moss</name>
    <name type="synonym">Dicranum purpureum</name>
    <dbReference type="NCBI Taxonomy" id="3225"/>
    <lineage>
        <taxon>Eukaryota</taxon>
        <taxon>Viridiplantae</taxon>
        <taxon>Streptophyta</taxon>
        <taxon>Embryophyta</taxon>
        <taxon>Bryophyta</taxon>
        <taxon>Bryophytina</taxon>
        <taxon>Bryopsida</taxon>
        <taxon>Dicranidae</taxon>
        <taxon>Pseudoditrichales</taxon>
        <taxon>Ditrichaceae</taxon>
        <taxon>Ceratodon</taxon>
    </lineage>
</organism>
<evidence type="ECO:0000256" key="1">
    <source>
        <dbReference type="ARBA" id="ARBA00004606"/>
    </source>
</evidence>